<accession>A0A2H1FG46</accession>
<reference evidence="3" key="1">
    <citation type="submission" date="2017-03" db="EMBL/GenBank/DDBJ databases">
        <authorList>
            <person name="Herbold C."/>
        </authorList>
    </citation>
    <scope>NUCLEOTIDE SEQUENCE [LARGE SCALE GENOMIC DNA]</scope>
</reference>
<dbReference type="RefSeq" id="WP_157927591.1">
    <property type="nucleotide sequence ID" value="NZ_LT841358.1"/>
</dbReference>
<protein>
    <submittedName>
        <fullName evidence="2">Uncharacterized protein</fullName>
    </submittedName>
</protein>
<feature type="compositionally biased region" description="Basic and acidic residues" evidence="1">
    <location>
        <begin position="1"/>
        <end position="14"/>
    </location>
</feature>
<evidence type="ECO:0000256" key="1">
    <source>
        <dbReference type="SAM" id="MobiDB-lite"/>
    </source>
</evidence>
<evidence type="ECO:0000313" key="2">
    <source>
        <dbReference type="EMBL" id="SMH71662.1"/>
    </source>
</evidence>
<evidence type="ECO:0000313" key="3">
    <source>
        <dbReference type="Proteomes" id="UP000230607"/>
    </source>
</evidence>
<organism evidence="2 3">
    <name type="scientific">Candidatus Nitrosotalea okcheonensis</name>
    <dbReference type="NCBI Taxonomy" id="1903276"/>
    <lineage>
        <taxon>Archaea</taxon>
        <taxon>Nitrososphaerota</taxon>
        <taxon>Nitrososphaeria</taxon>
        <taxon>Nitrosotaleales</taxon>
        <taxon>Nitrosotaleaceae</taxon>
        <taxon>Nitrosotalea</taxon>
    </lineage>
</organism>
<sequence length="102" mass="11269">MTHVAEKAPKDIVEKASQQSMKDNEELLQRLENDELMFVKQMQPTVQVMGNMDFLLISSRVVLNKDLDNIATSSGAVSFSIGAKPTQHAIQSRTKDPIIIGA</sequence>
<proteinExistence type="predicted"/>
<gene>
    <name evidence="2" type="ORF">NCS_11474</name>
</gene>
<keyword evidence="3" id="KW-1185">Reference proteome</keyword>
<name>A0A2H1FG46_9ARCH</name>
<dbReference type="AlphaFoldDB" id="A0A2H1FG46"/>
<dbReference type="EMBL" id="LT841358">
    <property type="protein sequence ID" value="SMH71662.1"/>
    <property type="molecule type" value="Genomic_DNA"/>
</dbReference>
<dbReference type="Proteomes" id="UP000230607">
    <property type="component" value="Chromosome 1"/>
</dbReference>
<feature type="region of interest" description="Disordered" evidence="1">
    <location>
        <begin position="1"/>
        <end position="21"/>
    </location>
</feature>